<dbReference type="PANTHER" id="PTHR48112:SF32">
    <property type="entry name" value="HIGH MOBILITY GROUP PROTEIN B3"/>
    <property type="match status" value="1"/>
</dbReference>
<evidence type="ECO:0000256" key="5">
    <source>
        <dbReference type="SAM" id="Coils"/>
    </source>
</evidence>
<dbReference type="OrthoDB" id="1919336at2759"/>
<dbReference type="InterPro" id="IPR009071">
    <property type="entry name" value="HMG_box_dom"/>
</dbReference>
<dbReference type="InterPro" id="IPR050342">
    <property type="entry name" value="HMGB"/>
</dbReference>
<dbReference type="GO" id="GO:0003677">
    <property type="term" value="F:DNA binding"/>
    <property type="evidence" value="ECO:0007669"/>
    <property type="project" value="UniProtKB-UniRule"/>
</dbReference>
<keyword evidence="3 4" id="KW-0539">Nucleus</keyword>
<feature type="compositionally biased region" description="Basic and acidic residues" evidence="6">
    <location>
        <begin position="166"/>
        <end position="181"/>
    </location>
</feature>
<dbReference type="SUPFAM" id="SSF47095">
    <property type="entry name" value="HMG-box"/>
    <property type="match status" value="1"/>
</dbReference>
<evidence type="ECO:0000256" key="2">
    <source>
        <dbReference type="ARBA" id="ARBA00023125"/>
    </source>
</evidence>
<feature type="DNA-binding region" description="HMG box" evidence="4">
    <location>
        <begin position="91"/>
        <end position="157"/>
    </location>
</feature>
<evidence type="ECO:0000259" key="7">
    <source>
        <dbReference type="PROSITE" id="PS50118"/>
    </source>
</evidence>
<comment type="subcellular location">
    <subcellularLocation>
        <location evidence="1">Nucleus</location>
    </subcellularLocation>
</comment>
<feature type="coiled-coil region" evidence="5">
    <location>
        <begin position="135"/>
        <end position="162"/>
    </location>
</feature>
<dbReference type="Pfam" id="PF00505">
    <property type="entry name" value="HMG_box"/>
    <property type="match status" value="1"/>
</dbReference>
<dbReference type="InParanoid" id="A0A1X2HY21"/>
<reference evidence="8 9" key="1">
    <citation type="submission" date="2016-07" db="EMBL/GenBank/DDBJ databases">
        <title>Pervasive Adenine N6-methylation of Active Genes in Fungi.</title>
        <authorList>
            <consortium name="DOE Joint Genome Institute"/>
            <person name="Mondo S.J."/>
            <person name="Dannebaum R.O."/>
            <person name="Kuo R.C."/>
            <person name="Labutti K."/>
            <person name="Haridas S."/>
            <person name="Kuo A."/>
            <person name="Salamov A."/>
            <person name="Ahrendt S.R."/>
            <person name="Lipzen A."/>
            <person name="Sullivan W."/>
            <person name="Andreopoulos W.B."/>
            <person name="Clum A."/>
            <person name="Lindquist E."/>
            <person name="Daum C."/>
            <person name="Ramamoorthy G.K."/>
            <person name="Gryganskyi A."/>
            <person name="Culley D."/>
            <person name="Magnuson J.K."/>
            <person name="James T.Y."/>
            <person name="O'Malley M.A."/>
            <person name="Stajich J.E."/>
            <person name="Spatafora J.W."/>
            <person name="Visel A."/>
            <person name="Grigoriev I.V."/>
        </authorList>
    </citation>
    <scope>NUCLEOTIDE SEQUENCE [LARGE SCALE GENOMIC DNA]</scope>
    <source>
        <strain evidence="8 9">NRRL 2496</strain>
    </source>
</reference>
<dbReference type="GO" id="GO:0005634">
    <property type="term" value="C:nucleus"/>
    <property type="evidence" value="ECO:0007669"/>
    <property type="project" value="UniProtKB-SubCell"/>
</dbReference>
<accession>A0A1X2HY21</accession>
<dbReference type="CDD" id="cd22012">
    <property type="entry name" value="HMG-box_ABF2_IXR1-like_rpt2"/>
    <property type="match status" value="1"/>
</dbReference>
<dbReference type="Proteomes" id="UP000242180">
    <property type="component" value="Unassembled WGS sequence"/>
</dbReference>
<dbReference type="InterPro" id="IPR036910">
    <property type="entry name" value="HMG_box_dom_sf"/>
</dbReference>
<evidence type="ECO:0000313" key="8">
    <source>
        <dbReference type="EMBL" id="ORZ03998.1"/>
    </source>
</evidence>
<dbReference type="EMBL" id="MCGN01000001">
    <property type="protein sequence ID" value="ORZ03998.1"/>
    <property type="molecule type" value="Genomic_DNA"/>
</dbReference>
<name>A0A1X2HY21_SYNRA</name>
<keyword evidence="5" id="KW-0175">Coiled coil</keyword>
<feature type="domain" description="HMG box" evidence="7">
    <location>
        <begin position="91"/>
        <end position="157"/>
    </location>
</feature>
<protein>
    <recommendedName>
        <fullName evidence="7">HMG box domain-containing protein</fullName>
    </recommendedName>
</protein>
<keyword evidence="2 4" id="KW-0238">DNA-binding</keyword>
<evidence type="ECO:0000256" key="3">
    <source>
        <dbReference type="ARBA" id="ARBA00023242"/>
    </source>
</evidence>
<feature type="region of interest" description="Disordered" evidence="6">
    <location>
        <begin position="164"/>
        <end position="270"/>
    </location>
</feature>
<dbReference type="STRING" id="13706.A0A1X2HY21"/>
<evidence type="ECO:0000256" key="4">
    <source>
        <dbReference type="PROSITE-ProRule" id="PRU00267"/>
    </source>
</evidence>
<dbReference type="Gene3D" id="1.10.30.10">
    <property type="entry name" value="High mobility group box domain"/>
    <property type="match status" value="1"/>
</dbReference>
<sequence length="270" mass="30594">MVESTDERISAIVHSLRDAFTQAASASTQIASASTQVASAFTQAVAGIEDIATVSSGGSPHAQHDDYTEDEKEEQSKRAGKRKRARDPLAPKRPNRAYRLYVTDVVANLRKEMPNQSDIFKRVSENWKVLDQARKDRYQAKYEKNKKTYERELDEFKQYRQQHPFTVEKELKSRGPVEGRRVLKHKSKEQQQQQQTNETEDNHEKRSEDDDNAGEGSSVAATRPRAALIALPIVGVTIHKSQGDYPKEKKNKKKGEKTTNKGKSVLKSKK</sequence>
<proteinExistence type="predicted"/>
<comment type="caution">
    <text evidence="8">The sequence shown here is derived from an EMBL/GenBank/DDBJ whole genome shotgun (WGS) entry which is preliminary data.</text>
</comment>
<dbReference type="AlphaFoldDB" id="A0A1X2HY21"/>
<dbReference type="SMART" id="SM00398">
    <property type="entry name" value="HMG"/>
    <property type="match status" value="1"/>
</dbReference>
<evidence type="ECO:0000256" key="1">
    <source>
        <dbReference type="ARBA" id="ARBA00004123"/>
    </source>
</evidence>
<organism evidence="8 9">
    <name type="scientific">Syncephalastrum racemosum</name>
    <name type="common">Filamentous fungus</name>
    <dbReference type="NCBI Taxonomy" id="13706"/>
    <lineage>
        <taxon>Eukaryota</taxon>
        <taxon>Fungi</taxon>
        <taxon>Fungi incertae sedis</taxon>
        <taxon>Mucoromycota</taxon>
        <taxon>Mucoromycotina</taxon>
        <taxon>Mucoromycetes</taxon>
        <taxon>Mucorales</taxon>
        <taxon>Syncephalastraceae</taxon>
        <taxon>Syncephalastrum</taxon>
    </lineage>
</organism>
<gene>
    <name evidence="8" type="ORF">BCR43DRAFT_536875</name>
</gene>
<evidence type="ECO:0000256" key="6">
    <source>
        <dbReference type="SAM" id="MobiDB-lite"/>
    </source>
</evidence>
<dbReference type="PROSITE" id="PS50118">
    <property type="entry name" value="HMG_BOX_2"/>
    <property type="match status" value="1"/>
</dbReference>
<dbReference type="PANTHER" id="PTHR48112">
    <property type="entry name" value="HIGH MOBILITY GROUP PROTEIN DSP1"/>
    <property type="match status" value="1"/>
</dbReference>
<evidence type="ECO:0000313" key="9">
    <source>
        <dbReference type="Proteomes" id="UP000242180"/>
    </source>
</evidence>
<keyword evidence="9" id="KW-1185">Reference proteome</keyword>
<feature type="region of interest" description="Disordered" evidence="6">
    <location>
        <begin position="53"/>
        <end position="95"/>
    </location>
</feature>